<proteinExistence type="predicted"/>
<evidence type="ECO:0000313" key="1">
    <source>
        <dbReference type="EMBL" id="CAD8097511.1"/>
    </source>
</evidence>
<dbReference type="AlphaFoldDB" id="A0A8S1P3H5"/>
<dbReference type="OrthoDB" id="305429at2759"/>
<dbReference type="EMBL" id="CAJJDN010000068">
    <property type="protein sequence ID" value="CAD8097511.1"/>
    <property type="molecule type" value="Genomic_DNA"/>
</dbReference>
<dbReference type="Proteomes" id="UP000692954">
    <property type="component" value="Unassembled WGS sequence"/>
</dbReference>
<gene>
    <name evidence="1" type="ORF">PSON_ATCC_30995.1.T0680185</name>
</gene>
<reference evidence="1" key="1">
    <citation type="submission" date="2021-01" db="EMBL/GenBank/DDBJ databases">
        <authorList>
            <consortium name="Genoscope - CEA"/>
            <person name="William W."/>
        </authorList>
    </citation>
    <scope>NUCLEOTIDE SEQUENCE</scope>
</reference>
<keyword evidence="2" id="KW-1185">Reference proteome</keyword>
<name>A0A8S1P3H5_9CILI</name>
<sequence>MSNFKYNVEDVIKKLELQIQENRKRTKTLSLVKQSSFNNQSKKRLNTIHNIPDQFLLQQIDVHPLQDITQRKMIVNQRLRIQQRKYYQKLFSGKIKQNNQKTEFQNPLSYINLKQIHQNSLLLPIVLKQRQEIKKLIKPSSNFMLN</sequence>
<organism evidence="1 2">
    <name type="scientific">Paramecium sonneborni</name>
    <dbReference type="NCBI Taxonomy" id="65129"/>
    <lineage>
        <taxon>Eukaryota</taxon>
        <taxon>Sar</taxon>
        <taxon>Alveolata</taxon>
        <taxon>Ciliophora</taxon>
        <taxon>Intramacronucleata</taxon>
        <taxon>Oligohymenophorea</taxon>
        <taxon>Peniculida</taxon>
        <taxon>Parameciidae</taxon>
        <taxon>Paramecium</taxon>
    </lineage>
</organism>
<comment type="caution">
    <text evidence="1">The sequence shown here is derived from an EMBL/GenBank/DDBJ whole genome shotgun (WGS) entry which is preliminary data.</text>
</comment>
<accession>A0A8S1P3H5</accession>
<evidence type="ECO:0000313" key="2">
    <source>
        <dbReference type="Proteomes" id="UP000692954"/>
    </source>
</evidence>
<protein>
    <submittedName>
        <fullName evidence="1">Uncharacterized protein</fullName>
    </submittedName>
</protein>